<gene>
    <name evidence="1" type="primary">LOC122146478</name>
</gene>
<accession>A0A9Q9YJB5</accession>
<dbReference type="KEGG" id="ccar:122146478"/>
<proteinExistence type="predicted"/>
<dbReference type="GeneID" id="122146478"/>
<dbReference type="PANTHER" id="PTHR47331:SF1">
    <property type="entry name" value="GAG-LIKE PROTEIN"/>
    <property type="match status" value="1"/>
</dbReference>
<evidence type="ECO:0000313" key="1">
    <source>
        <dbReference type="RefSeq" id="XP_042621287.1"/>
    </source>
</evidence>
<reference evidence="1" key="1">
    <citation type="submission" date="2025-08" db="UniProtKB">
        <authorList>
            <consortium name="RefSeq"/>
        </authorList>
    </citation>
    <scope>IDENTIFICATION</scope>
    <source>
        <tissue evidence="1">Muscle</tissue>
    </source>
</reference>
<name>A0A9Q9YJB5_CYPCA</name>
<organism evidence="1">
    <name type="scientific">Cyprinus carpio</name>
    <name type="common">Common carp</name>
    <dbReference type="NCBI Taxonomy" id="7962"/>
    <lineage>
        <taxon>Eukaryota</taxon>
        <taxon>Metazoa</taxon>
        <taxon>Chordata</taxon>
        <taxon>Craniata</taxon>
        <taxon>Vertebrata</taxon>
        <taxon>Euteleostomi</taxon>
        <taxon>Actinopterygii</taxon>
        <taxon>Neopterygii</taxon>
        <taxon>Teleostei</taxon>
        <taxon>Ostariophysi</taxon>
        <taxon>Cypriniformes</taxon>
        <taxon>Cyprinidae</taxon>
        <taxon>Cyprininae</taxon>
        <taxon>Cyprinus</taxon>
    </lineage>
</organism>
<sequence length="470" mass="53918">MFYQVRVPSDERDVLRFLWWEDNDPNKPPKHYRMTAHLFGGVWSPSAANFALQRVAEDNRGNFSDDTVETVKRNFYVDDCLKSVPTEDAAMKLASELRELLTCGRFGLTKWLSNSKEVMKSIPADDWAKSLHEVNLDQEDLPFERTLGVLWDVERDCFTFDVKSVDKPVTKRGVLSTTSSIYDPLGFASPFVLKAKAIFQELCRLKVEWDEELPVDIAAQWHRWLNDLPLLSALTIPRCLRPTSTSCFLSTQLHHFSDASELAYGAVSYIQIGGTCRLVMSKARLAPIKPVSIPRLELLAAVVATELNQHIKQHVEIPIERTFFWTDSTIALQYIKNKHCRFQTFVANRISKIHERSESCQWRHIDSVSNPADDVSRGMTMREILASERWVSGPHFLRHDEEHWPAQPIINDLPDEAEIKRGKEVYAANVTPNQAMKNAVDRLLERYSSWHRLKRATAIVLTNCLGAPQW</sequence>
<dbReference type="PANTHER" id="PTHR47331">
    <property type="entry name" value="PHD-TYPE DOMAIN-CONTAINING PROTEIN"/>
    <property type="match status" value="1"/>
</dbReference>
<dbReference type="RefSeq" id="XP_042621287.1">
    <property type="nucleotide sequence ID" value="XM_042765353.1"/>
</dbReference>
<dbReference type="OrthoDB" id="8046937at2759"/>
<dbReference type="InterPro" id="IPR008042">
    <property type="entry name" value="Retrotrans_Pao"/>
</dbReference>
<protein>
    <submittedName>
        <fullName evidence="1">Uncharacterized protein LOC122146478</fullName>
    </submittedName>
</protein>
<dbReference type="AlphaFoldDB" id="A0A9Q9YJB5"/>
<dbReference type="Proteomes" id="UP001155660">
    <property type="component" value="Chromosome A10"/>
</dbReference>
<dbReference type="Pfam" id="PF05380">
    <property type="entry name" value="Peptidase_A17"/>
    <property type="match status" value="1"/>
</dbReference>